<accession>A0A081NEW0</accession>
<dbReference type="Gene3D" id="1.10.575.10">
    <property type="entry name" value="P1 Nuclease"/>
    <property type="match status" value="1"/>
</dbReference>
<gene>
    <name evidence="1" type="ORF">GZ78_20395</name>
</gene>
<protein>
    <submittedName>
        <fullName evidence="1">Uncharacterized protein</fullName>
    </submittedName>
</protein>
<evidence type="ECO:0000313" key="1">
    <source>
        <dbReference type="EMBL" id="KEQ16983.1"/>
    </source>
</evidence>
<reference evidence="1 2" key="1">
    <citation type="submission" date="2014-06" db="EMBL/GenBank/DDBJ databases">
        <title>Whole Genome Sequences of Three Symbiotic Endozoicomonas Bacteria.</title>
        <authorList>
            <person name="Neave M.J."/>
            <person name="Apprill A."/>
            <person name="Voolstra C.R."/>
        </authorList>
    </citation>
    <scope>NUCLEOTIDE SEQUENCE [LARGE SCALE GENOMIC DNA]</scope>
    <source>
        <strain evidence="1 2">DSM 25634</strain>
    </source>
</reference>
<dbReference type="EMBL" id="JOKH01000004">
    <property type="protein sequence ID" value="KEQ16983.1"/>
    <property type="molecule type" value="Genomic_DNA"/>
</dbReference>
<dbReference type="InterPro" id="IPR008947">
    <property type="entry name" value="PLipase_C/P1_nuclease_dom_sf"/>
</dbReference>
<name>A0A081NEW0_9GAMM</name>
<comment type="caution">
    <text evidence="1">The sequence shown here is derived from an EMBL/GenBank/DDBJ whole genome shotgun (WGS) entry which is preliminary data.</text>
</comment>
<sequence length="126" mass="14716">MISSWIAWQNMTPTARQRAQELLDILKEAEPKTHSFVIASTWMDSIKKEGLAVTRYWHTVSDQKDTHPENRARKRINVQRAVVFNQIEPEVPLSKKYLLRGQIISRERIVTSGYRLSQTLNQVLNQ</sequence>
<dbReference type="AlphaFoldDB" id="A0A081NEW0"/>
<dbReference type="OrthoDB" id="267579at2"/>
<keyword evidence="2" id="KW-1185">Reference proteome</keyword>
<dbReference type="GO" id="GO:0016788">
    <property type="term" value="F:hydrolase activity, acting on ester bonds"/>
    <property type="evidence" value="ECO:0007669"/>
    <property type="project" value="InterPro"/>
</dbReference>
<dbReference type="SUPFAM" id="SSF48537">
    <property type="entry name" value="Phospholipase C/P1 nuclease"/>
    <property type="match status" value="1"/>
</dbReference>
<organism evidence="1 2">
    <name type="scientific">Endozoicomonas numazuensis</name>
    <dbReference type="NCBI Taxonomy" id="1137799"/>
    <lineage>
        <taxon>Bacteria</taxon>
        <taxon>Pseudomonadati</taxon>
        <taxon>Pseudomonadota</taxon>
        <taxon>Gammaproteobacteria</taxon>
        <taxon>Oceanospirillales</taxon>
        <taxon>Endozoicomonadaceae</taxon>
        <taxon>Endozoicomonas</taxon>
    </lineage>
</organism>
<proteinExistence type="predicted"/>
<evidence type="ECO:0000313" key="2">
    <source>
        <dbReference type="Proteomes" id="UP000028073"/>
    </source>
</evidence>
<dbReference type="RefSeq" id="WP_034839353.1">
    <property type="nucleotide sequence ID" value="NZ_JOKH01000004.1"/>
</dbReference>
<dbReference type="Proteomes" id="UP000028073">
    <property type="component" value="Unassembled WGS sequence"/>
</dbReference>